<dbReference type="Pfam" id="PF17200">
    <property type="entry name" value="sCache_2"/>
    <property type="match status" value="1"/>
</dbReference>
<dbReference type="Gene3D" id="3.30.450.20">
    <property type="entry name" value="PAS domain"/>
    <property type="match status" value="1"/>
</dbReference>
<dbReference type="EMBL" id="MTSM01000441">
    <property type="protein sequence ID" value="OPX53785.1"/>
    <property type="molecule type" value="Genomic_DNA"/>
</dbReference>
<dbReference type="Proteomes" id="UP000191418">
    <property type="component" value="Unassembled WGS sequence"/>
</dbReference>
<proteinExistence type="predicted"/>
<keyword evidence="3 6" id="KW-0812">Transmembrane</keyword>
<feature type="domain" description="Single Cache" evidence="7">
    <location>
        <begin position="35"/>
        <end position="108"/>
    </location>
</feature>
<evidence type="ECO:0000256" key="3">
    <source>
        <dbReference type="ARBA" id="ARBA00022692"/>
    </source>
</evidence>
<keyword evidence="9" id="KW-1185">Reference proteome</keyword>
<name>A0A1V4SZL5_9GAMM</name>
<evidence type="ECO:0000313" key="8">
    <source>
        <dbReference type="EMBL" id="OPX53785.1"/>
    </source>
</evidence>
<evidence type="ECO:0000259" key="7">
    <source>
        <dbReference type="SMART" id="SM01049"/>
    </source>
</evidence>
<keyword evidence="2" id="KW-1003">Cell membrane</keyword>
<reference evidence="8 9" key="1">
    <citation type="submission" date="2017-01" db="EMBL/GenBank/DDBJ databases">
        <title>Genome Sequencing of a Marine Spirillum, Oceanospirillum multiglobuliferum ATCC 33336, from Japan.</title>
        <authorList>
            <person name="Carney J.G."/>
            <person name="Trachtenberg A.M."/>
            <person name="Rheaume B.A."/>
            <person name="Linnane J.D."/>
            <person name="Pitts N.L."/>
            <person name="Mykles D.L."/>
            <person name="Maclea K.S."/>
        </authorList>
    </citation>
    <scope>NUCLEOTIDE SEQUENCE [LARGE SCALE GENOMIC DNA]</scope>
    <source>
        <strain evidence="8 9">ATCC 33336</strain>
    </source>
</reference>
<comment type="caution">
    <text evidence="8">The sequence shown here is derived from an EMBL/GenBank/DDBJ whole genome shotgun (WGS) entry which is preliminary data.</text>
</comment>
<comment type="subcellular location">
    <subcellularLocation>
        <location evidence="1">Cell membrane</location>
        <topology evidence="1">Multi-pass membrane protein</topology>
    </subcellularLocation>
</comment>
<dbReference type="InterPro" id="IPR033480">
    <property type="entry name" value="sCache_2"/>
</dbReference>
<evidence type="ECO:0000256" key="1">
    <source>
        <dbReference type="ARBA" id="ARBA00004651"/>
    </source>
</evidence>
<keyword evidence="4 6" id="KW-1133">Transmembrane helix</keyword>
<evidence type="ECO:0000256" key="2">
    <source>
        <dbReference type="ARBA" id="ARBA00022475"/>
    </source>
</evidence>
<sequence>MNLQEFTVKARLYFLIGLAVTAMAILEFMSLQNQRDALFENSNQKVKALVESAHTLIEGYASLAKTGEMTETEAKLAAKRSLENMSYANGEYFFILDYNAVVVAHGVD</sequence>
<organism evidence="8 9">
    <name type="scientific">Oceanospirillum multiglobuliferum</name>
    <dbReference type="NCBI Taxonomy" id="64969"/>
    <lineage>
        <taxon>Bacteria</taxon>
        <taxon>Pseudomonadati</taxon>
        <taxon>Pseudomonadota</taxon>
        <taxon>Gammaproteobacteria</taxon>
        <taxon>Oceanospirillales</taxon>
        <taxon>Oceanospirillaceae</taxon>
        <taxon>Oceanospirillum</taxon>
    </lineage>
</organism>
<dbReference type="AlphaFoldDB" id="A0A1V4SZL5"/>
<keyword evidence="5 6" id="KW-0472">Membrane</keyword>
<protein>
    <recommendedName>
        <fullName evidence="7">Single Cache domain-containing protein</fullName>
    </recommendedName>
</protein>
<accession>A0A1V4SZL5</accession>
<feature type="non-terminal residue" evidence="8">
    <location>
        <position position="108"/>
    </location>
</feature>
<dbReference type="SMART" id="SM01049">
    <property type="entry name" value="Cache_2"/>
    <property type="match status" value="1"/>
</dbReference>
<evidence type="ECO:0000256" key="6">
    <source>
        <dbReference type="SAM" id="Phobius"/>
    </source>
</evidence>
<dbReference type="GO" id="GO:0005886">
    <property type="term" value="C:plasma membrane"/>
    <property type="evidence" value="ECO:0007669"/>
    <property type="project" value="UniProtKB-SubCell"/>
</dbReference>
<evidence type="ECO:0000313" key="9">
    <source>
        <dbReference type="Proteomes" id="UP000191418"/>
    </source>
</evidence>
<dbReference type="RefSeq" id="WP_211278219.1">
    <property type="nucleotide sequence ID" value="NZ_MTSM01000441.1"/>
</dbReference>
<gene>
    <name evidence="8" type="ORF">BTE48_17670</name>
</gene>
<feature type="transmembrane region" description="Helical" evidence="6">
    <location>
        <begin position="12"/>
        <end position="31"/>
    </location>
</feature>
<evidence type="ECO:0000256" key="4">
    <source>
        <dbReference type="ARBA" id="ARBA00022989"/>
    </source>
</evidence>
<evidence type="ECO:0000256" key="5">
    <source>
        <dbReference type="ARBA" id="ARBA00023136"/>
    </source>
</evidence>